<gene>
    <name evidence="6" type="ORF">CPELLU_LOCUS17284</name>
</gene>
<dbReference type="InterPro" id="IPR052953">
    <property type="entry name" value="Ser-rich/MCO-related"/>
</dbReference>
<dbReference type="PANTHER" id="PTHR34883">
    <property type="entry name" value="SERINE-RICH PROTEIN, PUTATIVE-RELATED-RELATED"/>
    <property type="match status" value="1"/>
</dbReference>
<evidence type="ECO:0000313" key="6">
    <source>
        <dbReference type="EMBL" id="CAG8795118.1"/>
    </source>
</evidence>
<keyword evidence="3" id="KW-0472">Membrane</keyword>
<dbReference type="Gene3D" id="2.60.40.420">
    <property type="entry name" value="Cupredoxins - blue copper proteins"/>
    <property type="match status" value="1"/>
</dbReference>
<dbReference type="GO" id="GO:0009055">
    <property type="term" value="F:electron transfer activity"/>
    <property type="evidence" value="ECO:0007669"/>
    <property type="project" value="InterPro"/>
</dbReference>
<dbReference type="Proteomes" id="UP000789759">
    <property type="component" value="Unassembled WGS sequence"/>
</dbReference>
<comment type="caution">
    <text evidence="6">The sequence shown here is derived from an EMBL/GenBank/DDBJ whole genome shotgun (WGS) entry which is preliminary data.</text>
</comment>
<keyword evidence="7" id="KW-1185">Reference proteome</keyword>
<reference evidence="6" key="1">
    <citation type="submission" date="2021-06" db="EMBL/GenBank/DDBJ databases">
        <authorList>
            <person name="Kallberg Y."/>
            <person name="Tangrot J."/>
            <person name="Rosling A."/>
        </authorList>
    </citation>
    <scope>NUCLEOTIDE SEQUENCE</scope>
    <source>
        <strain evidence="6">FL966</strain>
    </source>
</reference>
<keyword evidence="4" id="KW-0732">Signal</keyword>
<accession>A0A9N9JSI2</accession>
<feature type="signal peptide" evidence="4">
    <location>
        <begin position="1"/>
        <end position="21"/>
    </location>
</feature>
<evidence type="ECO:0000256" key="2">
    <source>
        <dbReference type="ARBA" id="ARBA00023008"/>
    </source>
</evidence>
<keyword evidence="2" id="KW-0186">Copper</keyword>
<dbReference type="OrthoDB" id="2387117at2759"/>
<feature type="domain" description="Blue (type 1) copper" evidence="5">
    <location>
        <begin position="25"/>
        <end position="119"/>
    </location>
</feature>
<keyword evidence="3" id="KW-1133">Transmembrane helix</keyword>
<evidence type="ECO:0000256" key="1">
    <source>
        <dbReference type="ARBA" id="ARBA00022723"/>
    </source>
</evidence>
<evidence type="ECO:0000259" key="5">
    <source>
        <dbReference type="Pfam" id="PF00127"/>
    </source>
</evidence>
<dbReference type="SUPFAM" id="SSF49503">
    <property type="entry name" value="Cupredoxins"/>
    <property type="match status" value="1"/>
</dbReference>
<dbReference type="EMBL" id="CAJVQA010028662">
    <property type="protein sequence ID" value="CAG8795118.1"/>
    <property type="molecule type" value="Genomic_DNA"/>
</dbReference>
<evidence type="ECO:0000256" key="3">
    <source>
        <dbReference type="SAM" id="Phobius"/>
    </source>
</evidence>
<dbReference type="GO" id="GO:0005507">
    <property type="term" value="F:copper ion binding"/>
    <property type="evidence" value="ECO:0007669"/>
    <property type="project" value="InterPro"/>
</dbReference>
<name>A0A9N9JSI2_9GLOM</name>
<feature type="transmembrane region" description="Helical" evidence="3">
    <location>
        <begin position="137"/>
        <end position="155"/>
    </location>
</feature>
<evidence type="ECO:0000256" key="4">
    <source>
        <dbReference type="SAM" id="SignalP"/>
    </source>
</evidence>
<feature type="chain" id="PRO_5040150346" evidence="4">
    <location>
        <begin position="22"/>
        <end position="156"/>
    </location>
</feature>
<evidence type="ECO:0000313" key="7">
    <source>
        <dbReference type="Proteomes" id="UP000789759"/>
    </source>
</evidence>
<dbReference type="AlphaFoldDB" id="A0A9N9JSI2"/>
<dbReference type="InterPro" id="IPR008972">
    <property type="entry name" value="Cupredoxin"/>
</dbReference>
<protein>
    <submittedName>
        <fullName evidence="6">19720_t:CDS:1</fullName>
    </submittedName>
</protein>
<keyword evidence="3" id="KW-0812">Transmembrane</keyword>
<dbReference type="PANTHER" id="PTHR34883:SF20">
    <property type="entry name" value="PHYTOCYANIN DOMAIN-CONTAINING PROTEIN"/>
    <property type="match status" value="1"/>
</dbReference>
<keyword evidence="1" id="KW-0479">Metal-binding</keyword>
<proteinExistence type="predicted"/>
<organism evidence="6 7">
    <name type="scientific">Cetraspora pellucida</name>
    <dbReference type="NCBI Taxonomy" id="1433469"/>
    <lineage>
        <taxon>Eukaryota</taxon>
        <taxon>Fungi</taxon>
        <taxon>Fungi incertae sedis</taxon>
        <taxon>Mucoromycota</taxon>
        <taxon>Glomeromycotina</taxon>
        <taxon>Glomeromycetes</taxon>
        <taxon>Diversisporales</taxon>
        <taxon>Gigasporaceae</taxon>
        <taxon>Cetraspora</taxon>
    </lineage>
</organism>
<sequence length="156" mass="15865">MPRFNLLCFAVFLVFLSVASAVTMNVTVGGPNGELTFSPANFTANVGDTINFVWAGGQHSVMLADSVGSCTPSTKIQGGSATKSSGSVTYVIDGKNPKIWYYCGVGMHCAKGMFGTISVTGATSAGNTTTQSSANRISGGVSLGVLMVAGAAAFLF</sequence>
<dbReference type="InterPro" id="IPR000923">
    <property type="entry name" value="BlueCu_1"/>
</dbReference>
<dbReference type="Pfam" id="PF00127">
    <property type="entry name" value="Copper-bind"/>
    <property type="match status" value="1"/>
</dbReference>